<proteinExistence type="inferred from homology"/>
<comment type="similarity">
    <text evidence="2">Belongs to the outer membrane factor (OMF) (TC 1.B.17) family.</text>
</comment>
<evidence type="ECO:0000256" key="7">
    <source>
        <dbReference type="ARBA" id="ARBA00023237"/>
    </source>
</evidence>
<evidence type="ECO:0000256" key="6">
    <source>
        <dbReference type="ARBA" id="ARBA00023136"/>
    </source>
</evidence>
<evidence type="ECO:0000256" key="8">
    <source>
        <dbReference type="SAM" id="SignalP"/>
    </source>
</evidence>
<reference evidence="9" key="2">
    <citation type="submission" date="2020-09" db="EMBL/GenBank/DDBJ databases">
        <authorList>
            <person name="Sun Q."/>
            <person name="Zhou Y."/>
        </authorList>
    </citation>
    <scope>NUCLEOTIDE SEQUENCE</scope>
    <source>
        <strain evidence="9">CGMCC 1.10998</strain>
    </source>
</reference>
<accession>A0A916UJK6</accession>
<keyword evidence="7" id="KW-0998">Cell outer membrane</keyword>
<sequence>MKKLPNIPLYVTKTGLCILLSLNLTHASAIDLVTAYQQALQFDPSSLADNEALTAGREKAVQGDALLRPRINLQADVSRIHDRLTSDVPPAVSTLVPSQSTGTARQATVQFVQPLYDLGAKANRQQMREQSALAQFQFDASRQDLVLHVAEAYFGVVVADETLRVVQAEQAALRHQRDRAKARFDIGQGKITDVQEAQARLDGVDARAVSVQSVLELRQTQFRELIGAPPDQLAKLSSSAPRRPEPEDLLTWQTRAEDQSMLVKSRRSELDIAKAEIDKYRLAGRPTVDLVASYGAKGQSGSLSPLVAPSGDRTATVGLQLNIPLYSGGSLDSRQRESIAKRFKAEHDLDAARRDVRIKVQDGFLAMTTGVSRIAALEQALVSARSALEATVLGRDVGTRTQLDVLDAQQRLFTAELDLVQARVDYLLGRLRLAGAAGELSEDSLRALSAWLSS</sequence>
<dbReference type="RefSeq" id="WP_188566210.1">
    <property type="nucleotide sequence ID" value="NZ_BMED01000002.1"/>
</dbReference>
<dbReference type="Pfam" id="PF02321">
    <property type="entry name" value="OEP"/>
    <property type="match status" value="2"/>
</dbReference>
<comment type="subcellular location">
    <subcellularLocation>
        <location evidence="1">Cell outer membrane</location>
    </subcellularLocation>
</comment>
<keyword evidence="6" id="KW-0472">Membrane</keyword>
<feature type="chain" id="PRO_5037365862" evidence="8">
    <location>
        <begin position="30"/>
        <end position="454"/>
    </location>
</feature>
<dbReference type="Proteomes" id="UP000637423">
    <property type="component" value="Unassembled WGS sequence"/>
</dbReference>
<dbReference type="NCBIfam" id="TIGR01844">
    <property type="entry name" value="type_I_sec_TolC"/>
    <property type="match status" value="1"/>
</dbReference>
<dbReference type="SUPFAM" id="SSF56954">
    <property type="entry name" value="Outer membrane efflux proteins (OEP)"/>
    <property type="match status" value="1"/>
</dbReference>
<protein>
    <submittedName>
        <fullName evidence="9">Outer membrane protein</fullName>
    </submittedName>
</protein>
<comment type="caution">
    <text evidence="9">The sequence shown here is derived from an EMBL/GenBank/DDBJ whole genome shotgun (WGS) entry which is preliminary data.</text>
</comment>
<dbReference type="InterPro" id="IPR010130">
    <property type="entry name" value="T1SS_OMP_TolC"/>
</dbReference>
<evidence type="ECO:0000313" key="9">
    <source>
        <dbReference type="EMBL" id="GGC75344.1"/>
    </source>
</evidence>
<dbReference type="GO" id="GO:1990281">
    <property type="term" value="C:efflux pump complex"/>
    <property type="evidence" value="ECO:0007669"/>
    <property type="project" value="TreeGrafter"/>
</dbReference>
<dbReference type="EMBL" id="BMED01000002">
    <property type="protein sequence ID" value="GGC75344.1"/>
    <property type="molecule type" value="Genomic_DNA"/>
</dbReference>
<dbReference type="PANTHER" id="PTHR30026:SF20">
    <property type="entry name" value="OUTER MEMBRANE PROTEIN TOLC"/>
    <property type="match status" value="1"/>
</dbReference>
<gene>
    <name evidence="9" type="ORF">GCM10011396_23240</name>
</gene>
<dbReference type="GO" id="GO:0015288">
    <property type="term" value="F:porin activity"/>
    <property type="evidence" value="ECO:0007669"/>
    <property type="project" value="TreeGrafter"/>
</dbReference>
<evidence type="ECO:0000256" key="1">
    <source>
        <dbReference type="ARBA" id="ARBA00004442"/>
    </source>
</evidence>
<keyword evidence="4" id="KW-1134">Transmembrane beta strand</keyword>
<evidence type="ECO:0000313" key="10">
    <source>
        <dbReference type="Proteomes" id="UP000637423"/>
    </source>
</evidence>
<keyword evidence="8" id="KW-0732">Signal</keyword>
<reference evidence="9" key="1">
    <citation type="journal article" date="2014" name="Int. J. Syst. Evol. Microbiol.">
        <title>Complete genome sequence of Corynebacterium casei LMG S-19264T (=DSM 44701T), isolated from a smear-ripened cheese.</title>
        <authorList>
            <consortium name="US DOE Joint Genome Institute (JGI-PGF)"/>
            <person name="Walter F."/>
            <person name="Albersmeier A."/>
            <person name="Kalinowski J."/>
            <person name="Ruckert C."/>
        </authorList>
    </citation>
    <scope>NUCLEOTIDE SEQUENCE</scope>
    <source>
        <strain evidence="9">CGMCC 1.10998</strain>
    </source>
</reference>
<dbReference type="Gene3D" id="1.20.1600.10">
    <property type="entry name" value="Outer membrane efflux proteins (OEP)"/>
    <property type="match status" value="1"/>
</dbReference>
<dbReference type="GO" id="GO:0009279">
    <property type="term" value="C:cell outer membrane"/>
    <property type="evidence" value="ECO:0007669"/>
    <property type="project" value="UniProtKB-SubCell"/>
</dbReference>
<evidence type="ECO:0000256" key="3">
    <source>
        <dbReference type="ARBA" id="ARBA00022448"/>
    </source>
</evidence>
<dbReference type="InterPro" id="IPR003423">
    <property type="entry name" value="OMP_efflux"/>
</dbReference>
<dbReference type="PANTHER" id="PTHR30026">
    <property type="entry name" value="OUTER MEMBRANE PROTEIN TOLC"/>
    <property type="match status" value="1"/>
</dbReference>
<name>A0A916UJK6_9BURK</name>
<evidence type="ECO:0000256" key="2">
    <source>
        <dbReference type="ARBA" id="ARBA00007613"/>
    </source>
</evidence>
<evidence type="ECO:0000256" key="5">
    <source>
        <dbReference type="ARBA" id="ARBA00022692"/>
    </source>
</evidence>
<evidence type="ECO:0000256" key="4">
    <source>
        <dbReference type="ARBA" id="ARBA00022452"/>
    </source>
</evidence>
<dbReference type="GO" id="GO:0015562">
    <property type="term" value="F:efflux transmembrane transporter activity"/>
    <property type="evidence" value="ECO:0007669"/>
    <property type="project" value="InterPro"/>
</dbReference>
<dbReference type="AlphaFoldDB" id="A0A916UJK6"/>
<feature type="signal peptide" evidence="8">
    <location>
        <begin position="1"/>
        <end position="29"/>
    </location>
</feature>
<keyword evidence="3" id="KW-0813">Transport</keyword>
<keyword evidence="5" id="KW-0812">Transmembrane</keyword>
<dbReference type="InterPro" id="IPR051906">
    <property type="entry name" value="TolC-like"/>
</dbReference>
<keyword evidence="10" id="KW-1185">Reference proteome</keyword>
<organism evidence="9 10">
    <name type="scientific">Undibacterium terreum</name>
    <dbReference type="NCBI Taxonomy" id="1224302"/>
    <lineage>
        <taxon>Bacteria</taxon>
        <taxon>Pseudomonadati</taxon>
        <taxon>Pseudomonadota</taxon>
        <taxon>Betaproteobacteria</taxon>
        <taxon>Burkholderiales</taxon>
        <taxon>Oxalobacteraceae</taxon>
        <taxon>Undibacterium</taxon>
    </lineage>
</organism>